<dbReference type="EMBL" id="SPHZ02000001">
    <property type="protein sequence ID" value="KAF0933904.1"/>
    <property type="molecule type" value="Genomic_DNA"/>
</dbReference>
<feature type="compositionally biased region" description="Pro residues" evidence="1">
    <location>
        <begin position="1"/>
        <end position="21"/>
    </location>
</feature>
<proteinExistence type="predicted"/>
<protein>
    <recommendedName>
        <fullName evidence="4">RRM domain-containing protein</fullName>
    </recommendedName>
</protein>
<evidence type="ECO:0000256" key="1">
    <source>
        <dbReference type="SAM" id="MobiDB-lite"/>
    </source>
</evidence>
<evidence type="ECO:0000313" key="3">
    <source>
        <dbReference type="Proteomes" id="UP000479710"/>
    </source>
</evidence>
<name>A0A6G1FAK6_9ORYZ</name>
<evidence type="ECO:0008006" key="4">
    <source>
        <dbReference type="Google" id="ProtNLM"/>
    </source>
</evidence>
<accession>A0A6G1FAK6</accession>
<organism evidence="2 3">
    <name type="scientific">Oryza meyeriana var. granulata</name>
    <dbReference type="NCBI Taxonomy" id="110450"/>
    <lineage>
        <taxon>Eukaryota</taxon>
        <taxon>Viridiplantae</taxon>
        <taxon>Streptophyta</taxon>
        <taxon>Embryophyta</taxon>
        <taxon>Tracheophyta</taxon>
        <taxon>Spermatophyta</taxon>
        <taxon>Magnoliopsida</taxon>
        <taxon>Liliopsida</taxon>
        <taxon>Poales</taxon>
        <taxon>Poaceae</taxon>
        <taxon>BOP clade</taxon>
        <taxon>Oryzoideae</taxon>
        <taxon>Oryzeae</taxon>
        <taxon>Oryzinae</taxon>
        <taxon>Oryza</taxon>
        <taxon>Oryza meyeriana</taxon>
    </lineage>
</organism>
<feature type="region of interest" description="Disordered" evidence="1">
    <location>
        <begin position="1"/>
        <end position="31"/>
    </location>
</feature>
<gene>
    <name evidence="2" type="ORF">E2562_020034</name>
</gene>
<comment type="caution">
    <text evidence="2">The sequence shown here is derived from an EMBL/GenBank/DDBJ whole genome shotgun (WGS) entry which is preliminary data.</text>
</comment>
<evidence type="ECO:0000313" key="2">
    <source>
        <dbReference type="EMBL" id="KAF0933904.1"/>
    </source>
</evidence>
<reference evidence="2 3" key="1">
    <citation type="submission" date="2019-11" db="EMBL/GenBank/DDBJ databases">
        <title>Whole genome sequence of Oryza granulata.</title>
        <authorList>
            <person name="Li W."/>
        </authorList>
    </citation>
    <scope>NUCLEOTIDE SEQUENCE [LARGE SCALE GENOMIC DNA]</scope>
    <source>
        <strain evidence="3">cv. Menghai</strain>
        <tissue evidence="2">Leaf</tissue>
    </source>
</reference>
<dbReference type="Proteomes" id="UP000479710">
    <property type="component" value="Unassembled WGS sequence"/>
</dbReference>
<keyword evidence="3" id="KW-1185">Reference proteome</keyword>
<dbReference type="OrthoDB" id="277802at2759"/>
<sequence>MASFPPPHLHPEPPTLSPAPPLTQQQQLPGSGAVTLLVPHLPEAISQEMLSRLFSHYGTTSARPCAGGKSSLIA</sequence>
<dbReference type="AlphaFoldDB" id="A0A6G1FAK6"/>